<dbReference type="AlphaFoldDB" id="A0A2H0KBV3"/>
<protein>
    <recommendedName>
        <fullName evidence="1">HicB-like antitoxin of toxin-antitoxin system domain-containing protein</fullName>
    </recommendedName>
</protein>
<name>A0A2H0KBV3_9BACT</name>
<dbReference type="PANTHER" id="PTHR34504">
    <property type="entry name" value="ANTITOXIN HICB"/>
    <property type="match status" value="1"/>
</dbReference>
<dbReference type="Pfam" id="PF15919">
    <property type="entry name" value="HicB_lk_antitox"/>
    <property type="match status" value="1"/>
</dbReference>
<evidence type="ECO:0000259" key="1">
    <source>
        <dbReference type="Pfam" id="PF15919"/>
    </source>
</evidence>
<sequence>MKKRFRKTIKNEQTVFPVILQEEAGGGFVVANPAFEGCYSQGDTMEEALANIREATELCLEEAREENRQPVPRAVSVHLIHA</sequence>
<reference evidence="2 3" key="1">
    <citation type="submission" date="2017-09" db="EMBL/GenBank/DDBJ databases">
        <title>Depth-based differentiation of microbial function through sediment-hosted aquifers and enrichment of novel symbionts in the deep terrestrial subsurface.</title>
        <authorList>
            <person name="Probst A.J."/>
            <person name="Ladd B."/>
            <person name="Jarett J.K."/>
            <person name="Geller-Mcgrath D.E."/>
            <person name="Sieber C.M."/>
            <person name="Emerson J.B."/>
            <person name="Anantharaman K."/>
            <person name="Thomas B.C."/>
            <person name="Malmstrom R."/>
            <person name="Stieglmeier M."/>
            <person name="Klingl A."/>
            <person name="Woyke T."/>
            <person name="Ryan C.M."/>
            <person name="Banfield J.F."/>
        </authorList>
    </citation>
    <scope>NUCLEOTIDE SEQUENCE [LARGE SCALE GENOMIC DNA]</scope>
    <source>
        <strain evidence="2">CG11_big_fil_rev_8_21_14_0_20_46_11</strain>
    </source>
</reference>
<evidence type="ECO:0000313" key="2">
    <source>
        <dbReference type="EMBL" id="PIQ68740.1"/>
    </source>
</evidence>
<dbReference type="EMBL" id="PCVG01000031">
    <property type="protein sequence ID" value="PIQ68740.1"/>
    <property type="molecule type" value="Genomic_DNA"/>
</dbReference>
<dbReference type="SUPFAM" id="SSF143100">
    <property type="entry name" value="TTHA1013/TTHA0281-like"/>
    <property type="match status" value="1"/>
</dbReference>
<dbReference type="Proteomes" id="UP000229342">
    <property type="component" value="Unassembled WGS sequence"/>
</dbReference>
<dbReference type="InterPro" id="IPR035069">
    <property type="entry name" value="TTHA1013/TTHA0281-like"/>
</dbReference>
<feature type="domain" description="HicB-like antitoxin of toxin-antitoxin system" evidence="1">
    <location>
        <begin position="16"/>
        <end position="77"/>
    </location>
</feature>
<accession>A0A2H0KBV3</accession>
<comment type="caution">
    <text evidence="2">The sequence shown here is derived from an EMBL/GenBank/DDBJ whole genome shotgun (WGS) entry which is preliminary data.</text>
</comment>
<dbReference type="Gene3D" id="3.30.160.250">
    <property type="match status" value="1"/>
</dbReference>
<proteinExistence type="predicted"/>
<dbReference type="PANTHER" id="PTHR34504:SF4">
    <property type="entry name" value="ANTITOXIN HICB"/>
    <property type="match status" value="1"/>
</dbReference>
<dbReference type="InterPro" id="IPR051404">
    <property type="entry name" value="TA_system_antitoxin"/>
</dbReference>
<evidence type="ECO:0000313" key="3">
    <source>
        <dbReference type="Proteomes" id="UP000229342"/>
    </source>
</evidence>
<dbReference type="InterPro" id="IPR031807">
    <property type="entry name" value="HicB-like"/>
</dbReference>
<organism evidence="2 3">
    <name type="scientific">Candidatus Taylorbacteria bacterium CG11_big_fil_rev_8_21_14_0_20_46_11</name>
    <dbReference type="NCBI Taxonomy" id="1975025"/>
    <lineage>
        <taxon>Bacteria</taxon>
        <taxon>Candidatus Tayloriibacteriota</taxon>
    </lineage>
</organism>
<gene>
    <name evidence="2" type="ORF">COV91_02575</name>
</gene>